<dbReference type="PROSITE" id="PS00041">
    <property type="entry name" value="HTH_ARAC_FAMILY_1"/>
    <property type="match status" value="1"/>
</dbReference>
<dbReference type="GO" id="GO:0005737">
    <property type="term" value="C:cytoplasm"/>
    <property type="evidence" value="ECO:0007669"/>
    <property type="project" value="UniProtKB-SubCell"/>
</dbReference>
<evidence type="ECO:0000256" key="2">
    <source>
        <dbReference type="ARBA" id="ARBA00022490"/>
    </source>
</evidence>
<dbReference type="SUPFAM" id="SSF46689">
    <property type="entry name" value="Homeodomain-like"/>
    <property type="match status" value="1"/>
</dbReference>
<keyword evidence="12" id="KW-1185">Reference proteome</keyword>
<dbReference type="InterPro" id="IPR051552">
    <property type="entry name" value="HptR"/>
</dbReference>
<dbReference type="SMART" id="SM00448">
    <property type="entry name" value="REC"/>
    <property type="match status" value="1"/>
</dbReference>
<dbReference type="SUPFAM" id="SSF52172">
    <property type="entry name" value="CheY-like"/>
    <property type="match status" value="1"/>
</dbReference>
<evidence type="ECO:0000256" key="5">
    <source>
        <dbReference type="ARBA" id="ARBA00023015"/>
    </source>
</evidence>
<name>A0A7X0SRA0_9BACL</name>
<dbReference type="GO" id="GO:0043565">
    <property type="term" value="F:sequence-specific DNA binding"/>
    <property type="evidence" value="ECO:0007669"/>
    <property type="project" value="InterPro"/>
</dbReference>
<dbReference type="InterPro" id="IPR009057">
    <property type="entry name" value="Homeodomain-like_sf"/>
</dbReference>
<dbReference type="InterPro" id="IPR018062">
    <property type="entry name" value="HTH_AraC-typ_CS"/>
</dbReference>
<reference evidence="11 12" key="1">
    <citation type="submission" date="2020-08" db="EMBL/GenBank/DDBJ databases">
        <title>Cohnella phylogeny.</title>
        <authorList>
            <person name="Dunlap C."/>
        </authorList>
    </citation>
    <scope>NUCLEOTIDE SEQUENCE [LARGE SCALE GENOMIC DNA]</scope>
    <source>
        <strain evidence="11 12">CBP 2801</strain>
    </source>
</reference>
<feature type="domain" description="Response regulatory" evidence="10">
    <location>
        <begin position="3"/>
        <end position="120"/>
    </location>
</feature>
<evidence type="ECO:0000313" key="12">
    <source>
        <dbReference type="Proteomes" id="UP000564644"/>
    </source>
</evidence>
<dbReference type="GO" id="GO:0000160">
    <property type="term" value="P:phosphorelay signal transduction system"/>
    <property type="evidence" value="ECO:0007669"/>
    <property type="project" value="UniProtKB-KW"/>
</dbReference>
<dbReference type="InterPro" id="IPR018060">
    <property type="entry name" value="HTH_AraC"/>
</dbReference>
<dbReference type="PANTHER" id="PTHR42713:SF3">
    <property type="entry name" value="TRANSCRIPTIONAL REGULATORY PROTEIN HPTR"/>
    <property type="match status" value="1"/>
</dbReference>
<dbReference type="Pfam" id="PF12833">
    <property type="entry name" value="HTH_18"/>
    <property type="match status" value="1"/>
</dbReference>
<dbReference type="Gene3D" id="3.40.50.2300">
    <property type="match status" value="1"/>
</dbReference>
<dbReference type="PROSITE" id="PS01124">
    <property type="entry name" value="HTH_ARAC_FAMILY_2"/>
    <property type="match status" value="1"/>
</dbReference>
<dbReference type="EMBL" id="JACJVO010000033">
    <property type="protein sequence ID" value="MBB6734501.1"/>
    <property type="molecule type" value="Genomic_DNA"/>
</dbReference>
<keyword evidence="5" id="KW-0805">Transcription regulation</keyword>
<dbReference type="Gene3D" id="1.10.10.60">
    <property type="entry name" value="Homeodomain-like"/>
    <property type="match status" value="2"/>
</dbReference>
<dbReference type="InterPro" id="IPR020449">
    <property type="entry name" value="Tscrpt_reg_AraC-type_HTH"/>
</dbReference>
<dbReference type="InterPro" id="IPR001789">
    <property type="entry name" value="Sig_transdc_resp-reg_receiver"/>
</dbReference>
<keyword evidence="4" id="KW-0902">Two-component regulatory system</keyword>
<protein>
    <submittedName>
        <fullName evidence="11">Response regulator</fullName>
    </submittedName>
</protein>
<dbReference type="SMART" id="SM00342">
    <property type="entry name" value="HTH_ARAC"/>
    <property type="match status" value="1"/>
</dbReference>
<comment type="subcellular location">
    <subcellularLocation>
        <location evidence="1">Cytoplasm</location>
    </subcellularLocation>
</comment>
<accession>A0A7X0SRA0</accession>
<evidence type="ECO:0000256" key="4">
    <source>
        <dbReference type="ARBA" id="ARBA00023012"/>
    </source>
</evidence>
<sequence length="256" mass="28953">MYTLLIVEDEELVRTGIRRLVPFEEFGITTILEAGNGEEGLRLFLAHQPDLVLLDINIPKLSGLELAAKAKESRTGVKIAVITGYDYYDYAVTALKLGIDDYVLKPVSRGDVYEVLRKLVDKLRAERQQSELRLLVGEMMSARGNPDESDAKTAIAQSIEDNIGNPEFNLTALAERQGFSPGYMSVLFKRLFNVAFQDYVLSVRLERAKLQLLMTDMKMYEISAALGFDNPNYFSAAFKRKFGLSPLQYRERTKHP</sequence>
<organism evidence="11 12">
    <name type="scientific">Cohnella zeiphila</name>
    <dbReference type="NCBI Taxonomy" id="2761120"/>
    <lineage>
        <taxon>Bacteria</taxon>
        <taxon>Bacillati</taxon>
        <taxon>Bacillota</taxon>
        <taxon>Bacilli</taxon>
        <taxon>Bacillales</taxon>
        <taxon>Paenibacillaceae</taxon>
        <taxon>Cohnella</taxon>
    </lineage>
</organism>
<evidence type="ECO:0000256" key="8">
    <source>
        <dbReference type="PROSITE-ProRule" id="PRU00169"/>
    </source>
</evidence>
<gene>
    <name evidence="11" type="ORF">H7C18_26590</name>
</gene>
<dbReference type="CDD" id="cd17536">
    <property type="entry name" value="REC_YesN-like"/>
    <property type="match status" value="1"/>
</dbReference>
<feature type="domain" description="HTH araC/xylS-type" evidence="9">
    <location>
        <begin position="153"/>
        <end position="252"/>
    </location>
</feature>
<proteinExistence type="predicted"/>
<dbReference type="PROSITE" id="PS50110">
    <property type="entry name" value="RESPONSE_REGULATORY"/>
    <property type="match status" value="1"/>
</dbReference>
<evidence type="ECO:0000259" key="9">
    <source>
        <dbReference type="PROSITE" id="PS01124"/>
    </source>
</evidence>
<dbReference type="InterPro" id="IPR011006">
    <property type="entry name" value="CheY-like_superfamily"/>
</dbReference>
<dbReference type="AlphaFoldDB" id="A0A7X0SRA0"/>
<feature type="modified residue" description="4-aspartylphosphate" evidence="8">
    <location>
        <position position="55"/>
    </location>
</feature>
<keyword evidence="6" id="KW-0238">DNA-binding</keyword>
<dbReference type="GO" id="GO:0003700">
    <property type="term" value="F:DNA-binding transcription factor activity"/>
    <property type="evidence" value="ECO:0007669"/>
    <property type="project" value="InterPro"/>
</dbReference>
<dbReference type="PANTHER" id="PTHR42713">
    <property type="entry name" value="HISTIDINE KINASE-RELATED"/>
    <property type="match status" value="1"/>
</dbReference>
<comment type="caution">
    <text evidence="11">The sequence shown here is derived from an EMBL/GenBank/DDBJ whole genome shotgun (WGS) entry which is preliminary data.</text>
</comment>
<evidence type="ECO:0000256" key="3">
    <source>
        <dbReference type="ARBA" id="ARBA00022553"/>
    </source>
</evidence>
<dbReference type="Proteomes" id="UP000564644">
    <property type="component" value="Unassembled WGS sequence"/>
</dbReference>
<evidence type="ECO:0000256" key="7">
    <source>
        <dbReference type="ARBA" id="ARBA00023163"/>
    </source>
</evidence>
<evidence type="ECO:0000313" key="11">
    <source>
        <dbReference type="EMBL" id="MBB6734501.1"/>
    </source>
</evidence>
<evidence type="ECO:0000259" key="10">
    <source>
        <dbReference type="PROSITE" id="PS50110"/>
    </source>
</evidence>
<keyword evidence="3 8" id="KW-0597">Phosphoprotein</keyword>
<evidence type="ECO:0000256" key="1">
    <source>
        <dbReference type="ARBA" id="ARBA00004496"/>
    </source>
</evidence>
<dbReference type="RefSeq" id="WP_185132155.1">
    <property type="nucleotide sequence ID" value="NZ_JACJVO010000033.1"/>
</dbReference>
<keyword evidence="7" id="KW-0804">Transcription</keyword>
<evidence type="ECO:0000256" key="6">
    <source>
        <dbReference type="ARBA" id="ARBA00023125"/>
    </source>
</evidence>
<dbReference type="Pfam" id="PF00072">
    <property type="entry name" value="Response_reg"/>
    <property type="match status" value="1"/>
</dbReference>
<keyword evidence="2" id="KW-0963">Cytoplasm</keyword>
<dbReference type="PRINTS" id="PR00032">
    <property type="entry name" value="HTHARAC"/>
</dbReference>